<dbReference type="SUPFAM" id="SSF52799">
    <property type="entry name" value="(Phosphotyrosine protein) phosphatases II"/>
    <property type="match status" value="1"/>
</dbReference>
<gene>
    <name evidence="10" type="ORF">GCK72_016152</name>
</gene>
<dbReference type="Gene3D" id="2.60.40.1110">
    <property type="match status" value="1"/>
</dbReference>
<feature type="domain" description="Phosphatase tensin-type" evidence="9">
    <location>
        <begin position="57"/>
        <end position="229"/>
    </location>
</feature>
<feature type="domain" description="Tyrosine specific protein phosphatases" evidence="8">
    <location>
        <begin position="164"/>
        <end position="217"/>
    </location>
</feature>
<keyword evidence="5" id="KW-0378">Hydrolase</keyword>
<dbReference type="KEGG" id="crq:GCK72_016152"/>
<evidence type="ECO:0000313" key="10">
    <source>
        <dbReference type="EMBL" id="KAF1759685.1"/>
    </source>
</evidence>
<dbReference type="GeneID" id="9823413"/>
<dbReference type="PROSITE" id="PS00383">
    <property type="entry name" value="TYR_PHOSPHATASE_1"/>
    <property type="match status" value="1"/>
</dbReference>
<evidence type="ECO:0000256" key="4">
    <source>
        <dbReference type="ARBA" id="ARBA00022490"/>
    </source>
</evidence>
<dbReference type="GO" id="GO:0046856">
    <property type="term" value="P:phosphatidylinositol dephosphorylation"/>
    <property type="evidence" value="ECO:0007669"/>
    <property type="project" value="TreeGrafter"/>
</dbReference>
<feature type="region of interest" description="Disordered" evidence="7">
    <location>
        <begin position="628"/>
        <end position="647"/>
    </location>
</feature>
<dbReference type="AlphaFoldDB" id="A0A6A5GYP9"/>
<dbReference type="GO" id="GO:0008285">
    <property type="term" value="P:negative regulation of cell population proliferation"/>
    <property type="evidence" value="ECO:0007669"/>
    <property type="project" value="TreeGrafter"/>
</dbReference>
<dbReference type="GO" id="GO:0048870">
    <property type="term" value="P:cell motility"/>
    <property type="evidence" value="ECO:0007669"/>
    <property type="project" value="TreeGrafter"/>
</dbReference>
<dbReference type="GO" id="GO:0005634">
    <property type="term" value="C:nucleus"/>
    <property type="evidence" value="ECO:0007669"/>
    <property type="project" value="TreeGrafter"/>
</dbReference>
<dbReference type="PROSITE" id="PS50056">
    <property type="entry name" value="TYR_PHOSPHATASE_2"/>
    <property type="match status" value="1"/>
</dbReference>
<dbReference type="PANTHER" id="PTHR12305:SF81">
    <property type="entry name" value="PHOSPHATIDYLINOSITOL 3,4,5-TRISPHOSPHATE 3-PHOSPHATASE AND DUAL-SPECIFICITY PROTEIN PHOSPHATASE PTEN"/>
    <property type="match status" value="1"/>
</dbReference>
<dbReference type="InterPro" id="IPR029021">
    <property type="entry name" value="Prot-tyrosine_phosphatase-like"/>
</dbReference>
<dbReference type="InterPro" id="IPR016130">
    <property type="entry name" value="Tyr_Pase_AS"/>
</dbReference>
<evidence type="ECO:0000256" key="6">
    <source>
        <dbReference type="ARBA" id="ARBA00023273"/>
    </source>
</evidence>
<accession>A0A6A5GYP9</accession>
<evidence type="ECO:0000259" key="9">
    <source>
        <dbReference type="PROSITE" id="PS51181"/>
    </source>
</evidence>
<protein>
    <submittedName>
        <fullName evidence="10">Uncharacterized protein</fullName>
    </submittedName>
</protein>
<dbReference type="Pfam" id="PF00102">
    <property type="entry name" value="Y_phosphatase"/>
    <property type="match status" value="1"/>
</dbReference>
<feature type="compositionally biased region" description="Low complexity" evidence="7">
    <location>
        <begin position="716"/>
        <end position="742"/>
    </location>
</feature>
<dbReference type="PROSITE" id="PS51181">
    <property type="entry name" value="PPASE_TENSIN"/>
    <property type="match status" value="1"/>
</dbReference>
<dbReference type="GO" id="GO:0016314">
    <property type="term" value="F:phosphatidylinositol-3,4,5-trisphosphate 3-phosphatase activity"/>
    <property type="evidence" value="ECO:0007669"/>
    <property type="project" value="TreeGrafter"/>
</dbReference>
<dbReference type="InterPro" id="IPR000387">
    <property type="entry name" value="Tyr_Pase_dom"/>
</dbReference>
<comment type="similarity">
    <text evidence="3">Belongs to the PTEN phosphatase protein family.</text>
</comment>
<keyword evidence="6" id="KW-0966">Cell projection</keyword>
<dbReference type="Gene3D" id="3.90.190.10">
    <property type="entry name" value="Protein tyrosine phosphatase superfamily"/>
    <property type="match status" value="1"/>
</dbReference>
<sequence>MAGDDVPGSSGAPQQRPFMVEDLVREYGDPRVSRDHEANALDRMCHRLRKMISQKRHRTVYQGIDLDLAYITDRIIAVGYPSKGLESRIRNTMAQTREFLWRRHGANHVKVFNLRGGFLYKPEKFDNNVIYFDMTDHHPPKLELMAPFCREAALWLEADPENVIAVHCKAGKGRTGVMICAFLIYINFYNNPRQVLDYYSIVRTSNNKGVTIPSQRRYIYYYDCLRRQRLNYFPLRMELMAVYLERPPQTGRGSKIKIKVANGSTTLFTSGVLSISSEDYAKETGSWKDDDDLLIPECGIQFISKRAYCFKIPRNNRVFVEGDVRIDLLNSDKIFKVQSDKKIGHVWFNTMFVCEGMCREEFKYGDRKWPYHFCCTSIGKNGPAIPDHERMFDTSGLTPLDTNWKILKPPGLDRHVTEESLDKIYHAYGIAPPRDHISRVLHEAHHKNIVLDDYAKSRYPVKAVSYEPTGDLECTGDVGGPVKVPRNNREHLLTFPVYEIDRALKDKKLNKGMKMHVVLRCIDARDQEQYQLAQTFCDKTFQNEERIARQAGNLFEEQYRPAQRAPAGAIGAEMKVPPAVRYATEGTYNGTPHPYLTDHQFRQGTPSYLFAKSPRWCRYFYKQRNQELQQGEQEGRPHSPSRYPTYKPVCTLAGTMFRHGDEFYDPDADNTPGPSVGGSGRGGSPGTSSSSGPSTSGPSTSAPTPDVSKRQEEKPGASGAPEPEGGEPAPDGGAPPEAGEPAPSIPLQNVAFTNYEGFEKFEEAGEDVLLAALRANDADCADAERTRFLILKKLNIFSKFWRLLLPDYDSVEADVDDEDFESRPFQVAHHTLDDKRYVKYLSDCFSNVPSEQKRVETGFYIPQETVDYSVPNAPFDGSEDPKIDDEVDHLTGQLVNLWSSEQEKFIDDDDAYVAERKAFRVGLDYSLADDLERNQVDLDGLVRPGLSNEEDKFLKEEKLRLKTMHSRPNLYKIYHKVKNMWKEQRQRPYVKDYFDTEILQPEIEPREEHLPPVHQFNKLTVEDVGKKWIDRCDRRGFD</sequence>
<dbReference type="GO" id="GO:0005886">
    <property type="term" value="C:plasma membrane"/>
    <property type="evidence" value="ECO:0007669"/>
    <property type="project" value="TreeGrafter"/>
</dbReference>
<dbReference type="InterPro" id="IPR003595">
    <property type="entry name" value="Tyr_Pase_cat"/>
</dbReference>
<reference evidence="10 11" key="1">
    <citation type="submission" date="2019-12" db="EMBL/GenBank/DDBJ databases">
        <title>Chromosome-level assembly of the Caenorhabditis remanei genome.</title>
        <authorList>
            <person name="Teterina A.A."/>
            <person name="Willis J.H."/>
            <person name="Phillips P.C."/>
        </authorList>
    </citation>
    <scope>NUCLEOTIDE SEQUENCE [LARGE SCALE GENOMIC DNA]</scope>
    <source>
        <strain evidence="10 11">PX506</strain>
        <tissue evidence="10">Whole organism</tissue>
    </source>
</reference>
<dbReference type="InterPro" id="IPR029023">
    <property type="entry name" value="Tensin_phosphatase"/>
</dbReference>
<dbReference type="Pfam" id="PF10409">
    <property type="entry name" value="PTEN_C2"/>
    <property type="match status" value="1"/>
</dbReference>
<dbReference type="InterPro" id="IPR014020">
    <property type="entry name" value="Tensin_C2-dom"/>
</dbReference>
<dbReference type="RefSeq" id="XP_053586126.1">
    <property type="nucleotide sequence ID" value="XM_053731354.1"/>
</dbReference>
<dbReference type="CTD" id="9823413"/>
<dbReference type="GO" id="GO:0004725">
    <property type="term" value="F:protein tyrosine phosphatase activity"/>
    <property type="evidence" value="ECO:0007669"/>
    <property type="project" value="InterPro"/>
</dbReference>
<dbReference type="GO" id="GO:0050793">
    <property type="term" value="P:regulation of developmental process"/>
    <property type="evidence" value="ECO:0007669"/>
    <property type="project" value="UniProtKB-ARBA"/>
</dbReference>
<dbReference type="GO" id="GO:0043491">
    <property type="term" value="P:phosphatidylinositol 3-kinase/protein kinase B signal transduction"/>
    <property type="evidence" value="ECO:0007669"/>
    <property type="project" value="TreeGrafter"/>
</dbReference>
<dbReference type="SMART" id="SM01326">
    <property type="entry name" value="PTEN_C2"/>
    <property type="match status" value="1"/>
</dbReference>
<comment type="caution">
    <text evidence="10">The sequence shown here is derived from an EMBL/GenBank/DDBJ whole genome shotgun (WGS) entry which is preliminary data.</text>
</comment>
<evidence type="ECO:0000256" key="1">
    <source>
        <dbReference type="ARBA" id="ARBA00004316"/>
    </source>
</evidence>
<dbReference type="PANTHER" id="PTHR12305">
    <property type="entry name" value="PHOSPHATASE WITH HOMOLOGY TO TENSIN"/>
    <property type="match status" value="1"/>
</dbReference>
<comment type="subcellular location">
    <subcellularLocation>
        <location evidence="1">Cell projection</location>
    </subcellularLocation>
    <subcellularLocation>
        <location evidence="2">Cytoplasm</location>
    </subcellularLocation>
</comment>
<feature type="compositionally biased region" description="Low complexity" evidence="7">
    <location>
        <begin position="686"/>
        <end position="705"/>
    </location>
</feature>
<evidence type="ECO:0000313" key="11">
    <source>
        <dbReference type="Proteomes" id="UP000483820"/>
    </source>
</evidence>
<evidence type="ECO:0000256" key="2">
    <source>
        <dbReference type="ARBA" id="ARBA00004496"/>
    </source>
</evidence>
<dbReference type="InterPro" id="IPR051281">
    <property type="entry name" value="Dual-spec_lipid-protein_phosph"/>
</dbReference>
<name>A0A6A5GYP9_CAERE</name>
<dbReference type="GO" id="GO:0042995">
    <property type="term" value="C:cell projection"/>
    <property type="evidence" value="ECO:0007669"/>
    <property type="project" value="UniProtKB-SubCell"/>
</dbReference>
<dbReference type="EMBL" id="WUAV01000004">
    <property type="protein sequence ID" value="KAF1759685.1"/>
    <property type="molecule type" value="Genomic_DNA"/>
</dbReference>
<proteinExistence type="inferred from homology"/>
<dbReference type="InterPro" id="IPR000242">
    <property type="entry name" value="PTP_cat"/>
</dbReference>
<keyword evidence="4" id="KW-0963">Cytoplasm</keyword>
<dbReference type="SMART" id="SM00404">
    <property type="entry name" value="PTPc_motif"/>
    <property type="match status" value="1"/>
</dbReference>
<feature type="compositionally biased region" description="Gly residues" evidence="7">
    <location>
        <begin position="675"/>
        <end position="685"/>
    </location>
</feature>
<evidence type="ECO:0000256" key="7">
    <source>
        <dbReference type="SAM" id="MobiDB-lite"/>
    </source>
</evidence>
<dbReference type="Proteomes" id="UP000483820">
    <property type="component" value="Chromosome IV"/>
</dbReference>
<evidence type="ECO:0000256" key="5">
    <source>
        <dbReference type="ARBA" id="ARBA00022801"/>
    </source>
</evidence>
<feature type="region of interest" description="Disordered" evidence="7">
    <location>
        <begin position="661"/>
        <end position="745"/>
    </location>
</feature>
<evidence type="ECO:0000259" key="8">
    <source>
        <dbReference type="PROSITE" id="PS50056"/>
    </source>
</evidence>
<organism evidence="10 11">
    <name type="scientific">Caenorhabditis remanei</name>
    <name type="common">Caenorhabditis vulgaris</name>
    <dbReference type="NCBI Taxonomy" id="31234"/>
    <lineage>
        <taxon>Eukaryota</taxon>
        <taxon>Metazoa</taxon>
        <taxon>Ecdysozoa</taxon>
        <taxon>Nematoda</taxon>
        <taxon>Chromadorea</taxon>
        <taxon>Rhabditida</taxon>
        <taxon>Rhabditina</taxon>
        <taxon>Rhabditomorpha</taxon>
        <taxon>Rhabditoidea</taxon>
        <taxon>Rhabditidae</taxon>
        <taxon>Peloderinae</taxon>
        <taxon>Caenorhabditis</taxon>
    </lineage>
</organism>
<dbReference type="GO" id="GO:0051896">
    <property type="term" value="P:regulation of phosphatidylinositol 3-kinase/protein kinase B signal transduction"/>
    <property type="evidence" value="ECO:0007669"/>
    <property type="project" value="TreeGrafter"/>
</dbReference>
<dbReference type="GO" id="GO:0005829">
    <property type="term" value="C:cytosol"/>
    <property type="evidence" value="ECO:0007669"/>
    <property type="project" value="TreeGrafter"/>
</dbReference>
<evidence type="ECO:0000256" key="3">
    <source>
        <dbReference type="ARBA" id="ARBA00007881"/>
    </source>
</evidence>